<evidence type="ECO:0000256" key="3">
    <source>
        <dbReference type="PROSITE-ProRule" id="PRU00284"/>
    </source>
</evidence>
<comment type="similarity">
    <text evidence="2">Belongs to the methyl-accepting chemotaxis (MCP) protein family.</text>
</comment>
<dbReference type="Proteomes" id="UP000242763">
    <property type="component" value="Unassembled WGS sequence"/>
</dbReference>
<dbReference type="Gene3D" id="1.10.287.950">
    <property type="entry name" value="Methyl-accepting chemotaxis protein"/>
    <property type="match status" value="1"/>
</dbReference>
<dbReference type="GO" id="GO:0006935">
    <property type="term" value="P:chemotaxis"/>
    <property type="evidence" value="ECO:0007669"/>
    <property type="project" value="InterPro"/>
</dbReference>
<protein>
    <submittedName>
        <fullName evidence="5">Methyl-accepting chemotaxis protein</fullName>
    </submittedName>
</protein>
<keyword evidence="6" id="KW-1185">Reference proteome</keyword>
<dbReference type="PRINTS" id="PR00260">
    <property type="entry name" value="CHEMTRNSDUCR"/>
</dbReference>
<dbReference type="GO" id="GO:0016020">
    <property type="term" value="C:membrane"/>
    <property type="evidence" value="ECO:0007669"/>
    <property type="project" value="InterPro"/>
</dbReference>
<evidence type="ECO:0000313" key="6">
    <source>
        <dbReference type="Proteomes" id="UP000242763"/>
    </source>
</evidence>
<feature type="domain" description="Methyl-accepting transducer" evidence="4">
    <location>
        <begin position="28"/>
        <end position="271"/>
    </location>
</feature>
<sequence length="480" mass="51593">MNIVPLRAVAEDDAPHHHDVDMSAIGERASRLGIEIADIVGIIDDLGHLGRNQIETLRDVVRSARETGEANSRLAASMEEVGTSASQTRSILSASADAVAGTLDDAVSNMRSLSDGVMGFSAALDRVTETIKLVSDVSASINEIARETQLVAINASIEAARLGTAGKGFAVIGTAIKALADQIGSAAKRNESSLVALQGTLTELSATAQTNVSTAEAAIEASARASESTRTIQSLVTTVEHLADNIDQMADPVRKNIEASDKVREHLHSIVRMTKESDAKLASAAERSQAILDISEDFILFIASSDIETPDTPLIEMCKARSAEISAIFEAAVDAGRIGMSELFDENYRPVPGSNPQQVLTRFTAFTDACLPPVQEPVLDMNSRVVFCVSIDRNGYIPTHNLVYSQPQGDDPAWNLAHCRNRRMFTDRTGLGAGRNTRPFLLQTYRRDMGGGNFMLMKDVSAPIYVKGRHWGGLRIGYSV</sequence>
<dbReference type="Pfam" id="PF00015">
    <property type="entry name" value="MCPsignal"/>
    <property type="match status" value="1"/>
</dbReference>
<reference evidence="6" key="1">
    <citation type="submission" date="2016-10" db="EMBL/GenBank/DDBJ databases">
        <authorList>
            <person name="Varghese N."/>
            <person name="Submissions S."/>
        </authorList>
    </citation>
    <scope>NUCLEOTIDE SEQUENCE [LARGE SCALE GENOMIC DNA]</scope>
    <source>
        <strain evidence="6">DSM 21857</strain>
    </source>
</reference>
<dbReference type="GO" id="GO:0007165">
    <property type="term" value="P:signal transduction"/>
    <property type="evidence" value="ECO:0007669"/>
    <property type="project" value="UniProtKB-KW"/>
</dbReference>
<dbReference type="AlphaFoldDB" id="A0A1I3NVS0"/>
<keyword evidence="1 3" id="KW-0807">Transducer</keyword>
<proteinExistence type="inferred from homology"/>
<evidence type="ECO:0000313" key="5">
    <source>
        <dbReference type="EMBL" id="SFJ13364.1"/>
    </source>
</evidence>
<dbReference type="PANTHER" id="PTHR32089:SF112">
    <property type="entry name" value="LYSOZYME-LIKE PROTEIN-RELATED"/>
    <property type="match status" value="1"/>
</dbReference>
<dbReference type="RefSeq" id="WP_091522063.1">
    <property type="nucleotide sequence ID" value="NZ_FORF01000011.1"/>
</dbReference>
<evidence type="ECO:0000256" key="1">
    <source>
        <dbReference type="ARBA" id="ARBA00023224"/>
    </source>
</evidence>
<dbReference type="GO" id="GO:0004888">
    <property type="term" value="F:transmembrane signaling receptor activity"/>
    <property type="evidence" value="ECO:0007669"/>
    <property type="project" value="InterPro"/>
</dbReference>
<accession>A0A1I3NVS0</accession>
<gene>
    <name evidence="5" type="ORF">SAMN03080618_02170</name>
</gene>
<name>A0A1I3NVS0_9HYPH</name>
<dbReference type="PROSITE" id="PS50111">
    <property type="entry name" value="CHEMOTAXIS_TRANSDUC_2"/>
    <property type="match status" value="1"/>
</dbReference>
<dbReference type="InterPro" id="IPR004090">
    <property type="entry name" value="Chemotax_Me-accpt_rcpt"/>
</dbReference>
<dbReference type="SMART" id="SM00283">
    <property type="entry name" value="MA"/>
    <property type="match status" value="1"/>
</dbReference>
<dbReference type="OrthoDB" id="2489132at2"/>
<dbReference type="EMBL" id="FORF01000011">
    <property type="protein sequence ID" value="SFJ13364.1"/>
    <property type="molecule type" value="Genomic_DNA"/>
</dbReference>
<dbReference type="InterPro" id="IPR004089">
    <property type="entry name" value="MCPsignal_dom"/>
</dbReference>
<dbReference type="PANTHER" id="PTHR32089">
    <property type="entry name" value="METHYL-ACCEPTING CHEMOTAXIS PROTEIN MCPB"/>
    <property type="match status" value="1"/>
</dbReference>
<evidence type="ECO:0000259" key="4">
    <source>
        <dbReference type="PROSITE" id="PS50111"/>
    </source>
</evidence>
<dbReference type="STRING" id="1121003.SAMN03080618_02170"/>
<dbReference type="SUPFAM" id="SSF58104">
    <property type="entry name" value="Methyl-accepting chemotaxis protein (MCP) signaling domain"/>
    <property type="match status" value="1"/>
</dbReference>
<evidence type="ECO:0000256" key="2">
    <source>
        <dbReference type="ARBA" id="ARBA00029447"/>
    </source>
</evidence>
<organism evidence="5 6">
    <name type="scientific">Aquamicrobium aerolatum DSM 21857</name>
    <dbReference type="NCBI Taxonomy" id="1121003"/>
    <lineage>
        <taxon>Bacteria</taxon>
        <taxon>Pseudomonadati</taxon>
        <taxon>Pseudomonadota</taxon>
        <taxon>Alphaproteobacteria</taxon>
        <taxon>Hyphomicrobiales</taxon>
        <taxon>Phyllobacteriaceae</taxon>
        <taxon>Aerobium</taxon>
    </lineage>
</organism>